<feature type="transmembrane region" description="Helical" evidence="1">
    <location>
        <begin position="1154"/>
        <end position="1172"/>
    </location>
</feature>
<feature type="transmembrane region" description="Helical" evidence="1">
    <location>
        <begin position="1196"/>
        <end position="1219"/>
    </location>
</feature>
<reference evidence="2 4" key="1">
    <citation type="journal article" date="2012" name="Nature">
        <title>Algal genomes reveal evolutionary mosaicism and the fate of nucleomorphs.</title>
        <authorList>
            <consortium name="DOE Joint Genome Institute"/>
            <person name="Curtis B.A."/>
            <person name="Tanifuji G."/>
            <person name="Burki F."/>
            <person name="Gruber A."/>
            <person name="Irimia M."/>
            <person name="Maruyama S."/>
            <person name="Arias M.C."/>
            <person name="Ball S.G."/>
            <person name="Gile G.H."/>
            <person name="Hirakawa Y."/>
            <person name="Hopkins J.F."/>
            <person name="Kuo A."/>
            <person name="Rensing S.A."/>
            <person name="Schmutz J."/>
            <person name="Symeonidi A."/>
            <person name="Elias M."/>
            <person name="Eveleigh R.J."/>
            <person name="Herman E.K."/>
            <person name="Klute M.J."/>
            <person name="Nakayama T."/>
            <person name="Obornik M."/>
            <person name="Reyes-Prieto A."/>
            <person name="Armbrust E.V."/>
            <person name="Aves S.J."/>
            <person name="Beiko R.G."/>
            <person name="Coutinho P."/>
            <person name="Dacks J.B."/>
            <person name="Durnford D.G."/>
            <person name="Fast N.M."/>
            <person name="Green B.R."/>
            <person name="Grisdale C.J."/>
            <person name="Hempel F."/>
            <person name="Henrissat B."/>
            <person name="Hoppner M.P."/>
            <person name="Ishida K."/>
            <person name="Kim E."/>
            <person name="Koreny L."/>
            <person name="Kroth P.G."/>
            <person name="Liu Y."/>
            <person name="Malik S.B."/>
            <person name="Maier U.G."/>
            <person name="McRose D."/>
            <person name="Mock T."/>
            <person name="Neilson J.A."/>
            <person name="Onodera N.T."/>
            <person name="Poole A.M."/>
            <person name="Pritham E.J."/>
            <person name="Richards T.A."/>
            <person name="Rocap G."/>
            <person name="Roy S.W."/>
            <person name="Sarai C."/>
            <person name="Schaack S."/>
            <person name="Shirato S."/>
            <person name="Slamovits C.H."/>
            <person name="Spencer D.F."/>
            <person name="Suzuki S."/>
            <person name="Worden A.Z."/>
            <person name="Zauner S."/>
            <person name="Barry K."/>
            <person name="Bell C."/>
            <person name="Bharti A.K."/>
            <person name="Crow J.A."/>
            <person name="Grimwood J."/>
            <person name="Kramer R."/>
            <person name="Lindquist E."/>
            <person name="Lucas S."/>
            <person name="Salamov A."/>
            <person name="McFadden G.I."/>
            <person name="Lane C.E."/>
            <person name="Keeling P.J."/>
            <person name="Gray M.W."/>
            <person name="Grigoriev I.V."/>
            <person name="Archibald J.M."/>
        </authorList>
    </citation>
    <scope>NUCLEOTIDE SEQUENCE</scope>
    <source>
        <strain evidence="2 4">CCMP2712</strain>
    </source>
</reference>
<gene>
    <name evidence="2" type="ORF">GUITHDRAFT_104077</name>
</gene>
<feature type="transmembrane region" description="Helical" evidence="1">
    <location>
        <begin position="1558"/>
        <end position="1579"/>
    </location>
</feature>
<evidence type="ECO:0000256" key="1">
    <source>
        <dbReference type="SAM" id="Phobius"/>
    </source>
</evidence>
<feature type="transmembrane region" description="Helical" evidence="1">
    <location>
        <begin position="1520"/>
        <end position="1546"/>
    </location>
</feature>
<reference evidence="3" key="3">
    <citation type="submission" date="2015-06" db="UniProtKB">
        <authorList>
            <consortium name="EnsemblProtists"/>
        </authorList>
    </citation>
    <scope>IDENTIFICATION</scope>
</reference>
<dbReference type="Proteomes" id="UP000011087">
    <property type="component" value="Unassembled WGS sequence"/>
</dbReference>
<reference evidence="4" key="2">
    <citation type="submission" date="2012-11" db="EMBL/GenBank/DDBJ databases">
        <authorList>
            <person name="Kuo A."/>
            <person name="Curtis B.A."/>
            <person name="Tanifuji G."/>
            <person name="Burki F."/>
            <person name="Gruber A."/>
            <person name="Irimia M."/>
            <person name="Maruyama S."/>
            <person name="Arias M.C."/>
            <person name="Ball S.G."/>
            <person name="Gile G.H."/>
            <person name="Hirakawa Y."/>
            <person name="Hopkins J.F."/>
            <person name="Rensing S.A."/>
            <person name="Schmutz J."/>
            <person name="Symeonidi A."/>
            <person name="Elias M."/>
            <person name="Eveleigh R.J."/>
            <person name="Herman E.K."/>
            <person name="Klute M.J."/>
            <person name="Nakayama T."/>
            <person name="Obornik M."/>
            <person name="Reyes-Prieto A."/>
            <person name="Armbrust E.V."/>
            <person name="Aves S.J."/>
            <person name="Beiko R.G."/>
            <person name="Coutinho P."/>
            <person name="Dacks J.B."/>
            <person name="Durnford D.G."/>
            <person name="Fast N.M."/>
            <person name="Green B.R."/>
            <person name="Grisdale C."/>
            <person name="Hempe F."/>
            <person name="Henrissat B."/>
            <person name="Hoppner M.P."/>
            <person name="Ishida K.-I."/>
            <person name="Kim E."/>
            <person name="Koreny L."/>
            <person name="Kroth P.G."/>
            <person name="Liu Y."/>
            <person name="Malik S.-B."/>
            <person name="Maier U.G."/>
            <person name="McRose D."/>
            <person name="Mock T."/>
            <person name="Neilson J.A."/>
            <person name="Onodera N.T."/>
            <person name="Poole A.M."/>
            <person name="Pritham E.J."/>
            <person name="Richards T.A."/>
            <person name="Rocap G."/>
            <person name="Roy S.W."/>
            <person name="Sarai C."/>
            <person name="Schaack S."/>
            <person name="Shirato S."/>
            <person name="Slamovits C.H."/>
            <person name="Spencer D.F."/>
            <person name="Suzuki S."/>
            <person name="Worden A.Z."/>
            <person name="Zauner S."/>
            <person name="Barry K."/>
            <person name="Bell C."/>
            <person name="Bharti A.K."/>
            <person name="Crow J.A."/>
            <person name="Grimwood J."/>
            <person name="Kramer R."/>
            <person name="Lindquist E."/>
            <person name="Lucas S."/>
            <person name="Salamov A."/>
            <person name="McFadden G.I."/>
            <person name="Lane C.E."/>
            <person name="Keeling P.J."/>
            <person name="Gray M.W."/>
            <person name="Grigoriev I.V."/>
            <person name="Archibald J.M."/>
        </authorList>
    </citation>
    <scope>NUCLEOTIDE SEQUENCE</scope>
    <source>
        <strain evidence="4">CCMP2712</strain>
    </source>
</reference>
<feature type="transmembrane region" description="Helical" evidence="1">
    <location>
        <begin position="1377"/>
        <end position="1398"/>
    </location>
</feature>
<dbReference type="KEGG" id="gtt:GUITHDRAFT_104077"/>
<feature type="transmembrane region" description="Helical" evidence="1">
    <location>
        <begin position="1469"/>
        <end position="1490"/>
    </location>
</feature>
<organism evidence="2">
    <name type="scientific">Guillardia theta (strain CCMP2712)</name>
    <name type="common">Cryptophyte</name>
    <dbReference type="NCBI Taxonomy" id="905079"/>
    <lineage>
        <taxon>Eukaryota</taxon>
        <taxon>Cryptophyceae</taxon>
        <taxon>Pyrenomonadales</taxon>
        <taxon>Geminigeraceae</taxon>
        <taxon>Guillardia</taxon>
    </lineage>
</organism>
<feature type="transmembrane region" description="Helical" evidence="1">
    <location>
        <begin position="1239"/>
        <end position="1263"/>
    </location>
</feature>
<evidence type="ECO:0000313" key="2">
    <source>
        <dbReference type="EMBL" id="EKX50262.1"/>
    </source>
</evidence>
<evidence type="ECO:0000313" key="3">
    <source>
        <dbReference type="EnsemblProtists" id="EKX50262"/>
    </source>
</evidence>
<dbReference type="OrthoDB" id="10683467at2759"/>
<accession>L1JP95</accession>
<keyword evidence="1" id="KW-1133">Transmembrane helix</keyword>
<keyword evidence="1" id="KW-0472">Membrane</keyword>
<sequence length="1745" mass="195035">MRLRAQRRSEQGRQQDKFSTGLVDLVTDRVKNQLFGVLTIVLRTLSLCALSNSSMLVFSVLIGWSDHVILKFYPEPQYHFCGSLNTNSFAAERLAGVCNPSLAGNVIISNISGYANFDQLTFVGGVPGTFVLNVSSYYEQNQTDYLGNQVTVSIVSTSVTVPIKVLKNTNVTLSSLQSAPDVVEYGYAFNGYYRMCSGVAGQSTDCTSTFQDEYLPPRVRLDYKGNQLLSNNTMVTLFLVTNFSEIDMQHVKFPMTKNPHGVGSVEKMARLSWGVGAEFVISTMISSSNVVSFDDFVVQGSNNPSLFFAFYSCGVFELWNFKMWIDGVWAVREMLLIPPLDARGLRPGDGERWVGGIAPSSVGSDGVASGDQSYLPQLEISDFPKQVTEGEVFTVTVNVIAYLYPRSLGKYSLVNGVILFAVAVPTMAVPATSKESFLSKIKYLENGVSSPSNKNGAIFQNLAFSLDGLEGSYAWYVESAENESGQIYQRFGNIFYQKYQWTSRSESLKCIYEKFGVEIPLARTNSYYVYLRNGWKSPPTEVLATSRWPQPNPPDGSSFFPLRSSYYGALEARIASVETPYEFWVRIYDGNAISDVLLFPSGVSVTMYMVSAPKSFPATFQACSQYITNNCYSLTDFDFTLTSVTDSFGYARFQISSSIKYQGIFRFVLTIGSIGQSGSNFFSQVFEIVFTSSLKEAFDCTSAQSLLSSAQRLAPAVKYYNACPFRNPDASCKWNFTVCDFGYPNMVWRSSKALPLCLPLAKNIRHPLTVYLVNDHNESVYDQNLVVLGAGTSMPQVHLAQMIQSDSNGLAVLDNFTVDFALKGPISLTVQLPPFQSSYQNIPLSQQVLTSGLSAIDDEVHADFLTPPPSVVIIGRTIGPALQVRIKVKSKCLSYPGELGIGWVPPKLEVRFVSSYEANGSVLLLVNQSVSIASNSTDPVVEPLRGAAVATFANMSVQSGLPGSVDKSTVISPHLSLQLRVQVNSLSGTPLANAFVYAEIKSNRIHVGFNTHARAGPIFNLPSSMKDVVKGSLPSDPGPVIQVLDRWNKGIIGLVFNVTLVDASNNILQVVESAVERQTLFQDLGLQTPQATCSFNNQQAACAGLYAFPGLGLSSTVTTGFYRFRFDSEGIQLVQEDELFFVNKAMTDTTEVDAYMLGTMLTGLMCIILFEMNKMDNLIVNQNTFKYVQSQKFKKLWMVVATGLMMFLFYVIVTFYTMLSENKTPPHKANGILNGSDYISMYGSFVIMVAVSASCVYSLYFMFQNRQSFSIKNNDLFVRKLCAPVEIEQARRFFIGSVRNLIVAKDRVSSSHGFFAKLYDRYRYRLGRIKRLVSALWEWLKKVRGFAKATYRRVKYSIPLFNSLYFGWFDMTIGQRVLGAIWLSVFVVLSFLGFGLWFSHKLDTWLSGFYGEYVSTLVALGYVPTDWFTTKWPDQQNLSTLRQVMIIYYGRTSTQGQPFFQRLSDSAAIATWLATVFSTIAVLVGVLDIYRCSRAYLRAARLNAFPAPKKKIRATAASSYIGSQAVLALFGWFFSFLFWFTVIFALSWAPISKYLTPAWLPFFILSCVFLLLYLIFVRIRMFRNPGIIIESRSQFAFSETILLLLNLAIGSVLSVPRFLFSTVGTIYSWFLLHRGVGQNSLLKLGSEEFEAAVYVHHVHNNALLRCIVERLHVELRNRRTILQIPSNNIEPEPLKRQWVELQAKRRRQRALVKLLVMVQAIAHADQIDLTRSRKHKMDAMSHPQH</sequence>
<name>L1JP95_GUITC</name>
<feature type="transmembrane region" description="Helical" evidence="1">
    <location>
        <begin position="1600"/>
        <end position="1620"/>
    </location>
</feature>
<evidence type="ECO:0000313" key="4">
    <source>
        <dbReference type="Proteomes" id="UP000011087"/>
    </source>
</evidence>
<dbReference type="EMBL" id="JH992979">
    <property type="protein sequence ID" value="EKX50262.1"/>
    <property type="molecule type" value="Genomic_DNA"/>
</dbReference>
<protein>
    <submittedName>
        <fullName evidence="2 3">Uncharacterized protein</fullName>
    </submittedName>
</protein>
<keyword evidence="1" id="KW-0812">Transmembrane</keyword>
<proteinExistence type="predicted"/>
<dbReference type="PaxDb" id="55529-EKX50262"/>
<dbReference type="GeneID" id="17306877"/>
<dbReference type="HOGENOM" id="CLU_239571_0_0_1"/>
<keyword evidence="4" id="KW-1185">Reference proteome</keyword>
<dbReference type="RefSeq" id="XP_005837242.1">
    <property type="nucleotide sequence ID" value="XM_005837185.1"/>
</dbReference>
<dbReference type="EnsemblProtists" id="EKX50262">
    <property type="protein sequence ID" value="EKX50262"/>
    <property type="gene ID" value="GUITHDRAFT_104077"/>
</dbReference>